<protein>
    <submittedName>
        <fullName evidence="1">Uncharacterized protein</fullName>
    </submittedName>
</protein>
<dbReference type="KEGG" id="cci:CC1G_13035"/>
<keyword evidence="2" id="KW-1185">Reference proteome</keyword>
<dbReference type="InParanoid" id="A8P3Q4"/>
<dbReference type="AlphaFoldDB" id="A8P3Q4"/>
<evidence type="ECO:0000313" key="2">
    <source>
        <dbReference type="Proteomes" id="UP000001861"/>
    </source>
</evidence>
<proteinExistence type="predicted"/>
<reference evidence="1 2" key="1">
    <citation type="journal article" date="2010" name="Proc. Natl. Acad. Sci. U.S.A.">
        <title>Insights into evolution of multicellular fungi from the assembled chromosomes of the mushroom Coprinopsis cinerea (Coprinus cinereus).</title>
        <authorList>
            <person name="Stajich J.E."/>
            <person name="Wilke S.K."/>
            <person name="Ahren D."/>
            <person name="Au C.H."/>
            <person name="Birren B.W."/>
            <person name="Borodovsky M."/>
            <person name="Burns C."/>
            <person name="Canback B."/>
            <person name="Casselton L.A."/>
            <person name="Cheng C.K."/>
            <person name="Deng J."/>
            <person name="Dietrich F.S."/>
            <person name="Fargo D.C."/>
            <person name="Farman M.L."/>
            <person name="Gathman A.C."/>
            <person name="Goldberg J."/>
            <person name="Guigo R."/>
            <person name="Hoegger P.J."/>
            <person name="Hooker J.B."/>
            <person name="Huggins A."/>
            <person name="James T.Y."/>
            <person name="Kamada T."/>
            <person name="Kilaru S."/>
            <person name="Kodira C."/>
            <person name="Kues U."/>
            <person name="Kupfer D."/>
            <person name="Kwan H.S."/>
            <person name="Lomsadze A."/>
            <person name="Li W."/>
            <person name="Lilly W.W."/>
            <person name="Ma L.J."/>
            <person name="Mackey A.J."/>
            <person name="Manning G."/>
            <person name="Martin F."/>
            <person name="Muraguchi H."/>
            <person name="Natvig D.O."/>
            <person name="Palmerini H."/>
            <person name="Ramesh M.A."/>
            <person name="Rehmeyer C.J."/>
            <person name="Roe B.A."/>
            <person name="Shenoy N."/>
            <person name="Stanke M."/>
            <person name="Ter-Hovhannisyan V."/>
            <person name="Tunlid A."/>
            <person name="Velagapudi R."/>
            <person name="Vision T.J."/>
            <person name="Zeng Q."/>
            <person name="Zolan M.E."/>
            <person name="Pukkila P.J."/>
        </authorList>
    </citation>
    <scope>NUCLEOTIDE SEQUENCE [LARGE SCALE GENOMIC DNA]</scope>
    <source>
        <strain evidence="2">Okayama-7 / 130 / ATCC MYA-4618 / FGSC 9003</strain>
    </source>
</reference>
<dbReference type="EMBL" id="AACS02000004">
    <property type="protein sequence ID" value="EAU83227.2"/>
    <property type="molecule type" value="Genomic_DNA"/>
</dbReference>
<dbReference type="VEuPathDB" id="FungiDB:CC1G_13035"/>
<evidence type="ECO:0000313" key="1">
    <source>
        <dbReference type="EMBL" id="EAU83227.2"/>
    </source>
</evidence>
<name>A8P3Q4_COPC7</name>
<dbReference type="GeneID" id="6015183"/>
<accession>A8P3Q4</accession>
<gene>
    <name evidence="1" type="ORF">CC1G_13035</name>
</gene>
<dbReference type="RefSeq" id="XP_001838592.2">
    <property type="nucleotide sequence ID" value="XM_001838540.2"/>
</dbReference>
<dbReference type="Proteomes" id="UP000001861">
    <property type="component" value="Unassembled WGS sequence"/>
</dbReference>
<comment type="caution">
    <text evidence="1">The sequence shown here is derived from an EMBL/GenBank/DDBJ whole genome shotgun (WGS) entry which is preliminary data.</text>
</comment>
<dbReference type="HOGENOM" id="CLU_130505_0_0_1"/>
<organism evidence="1 2">
    <name type="scientific">Coprinopsis cinerea (strain Okayama-7 / 130 / ATCC MYA-4618 / FGSC 9003)</name>
    <name type="common">Inky cap fungus</name>
    <name type="synonym">Hormographiella aspergillata</name>
    <dbReference type="NCBI Taxonomy" id="240176"/>
    <lineage>
        <taxon>Eukaryota</taxon>
        <taxon>Fungi</taxon>
        <taxon>Dikarya</taxon>
        <taxon>Basidiomycota</taxon>
        <taxon>Agaricomycotina</taxon>
        <taxon>Agaricomycetes</taxon>
        <taxon>Agaricomycetidae</taxon>
        <taxon>Agaricales</taxon>
        <taxon>Agaricineae</taxon>
        <taxon>Psathyrellaceae</taxon>
        <taxon>Coprinopsis</taxon>
    </lineage>
</organism>
<sequence>MDLNKDRTNDVAIRTLNSLDDFWNILLPPSLHPGPPIEPPSIVDAREDGYLPHEWLGEIIEDADPRVYNDWLERDVQEAVVAAGPLLKPYDYHFDVMEIITFYAVTLARLYQAPQTIPKGEMDTVSDDNVTTRQPNFEMFWKGMKEILEPYLNEERVGPMNTYDERRTVHFGNSGQ</sequence>